<evidence type="ECO:0000313" key="1">
    <source>
        <dbReference type="EMBL" id="KAJ2771922.1"/>
    </source>
</evidence>
<name>A0ACC1K1Y6_9FUNG</name>
<dbReference type="EMBL" id="JANBUJ010000456">
    <property type="protein sequence ID" value="KAJ2771922.1"/>
    <property type="molecule type" value="Genomic_DNA"/>
</dbReference>
<evidence type="ECO:0000313" key="2">
    <source>
        <dbReference type="Proteomes" id="UP001140234"/>
    </source>
</evidence>
<reference evidence="1" key="1">
    <citation type="submission" date="2022-07" db="EMBL/GenBank/DDBJ databases">
        <title>Phylogenomic reconstructions and comparative analyses of Kickxellomycotina fungi.</title>
        <authorList>
            <person name="Reynolds N.K."/>
            <person name="Stajich J.E."/>
            <person name="Barry K."/>
            <person name="Grigoriev I.V."/>
            <person name="Crous P."/>
            <person name="Smith M.E."/>
        </authorList>
    </citation>
    <scope>NUCLEOTIDE SEQUENCE</scope>
    <source>
        <strain evidence="1">CBS 109366</strain>
    </source>
</reference>
<dbReference type="Proteomes" id="UP001140234">
    <property type="component" value="Unassembled WGS sequence"/>
</dbReference>
<protein>
    <submittedName>
        <fullName evidence="1">Syntaxin binding protein 1</fullName>
    </submittedName>
</protein>
<gene>
    <name evidence="1" type="primary">sec1_1</name>
    <name evidence="1" type="ORF">IWQ57_001989</name>
</gene>
<proteinExistence type="predicted"/>
<organism evidence="1 2">
    <name type="scientific">Coemansia nantahalensis</name>
    <dbReference type="NCBI Taxonomy" id="2789366"/>
    <lineage>
        <taxon>Eukaryota</taxon>
        <taxon>Fungi</taxon>
        <taxon>Fungi incertae sedis</taxon>
        <taxon>Zoopagomycota</taxon>
        <taxon>Kickxellomycotina</taxon>
        <taxon>Kickxellomycetes</taxon>
        <taxon>Kickxellales</taxon>
        <taxon>Kickxellaceae</taxon>
        <taxon>Coemansia</taxon>
    </lineage>
</organism>
<accession>A0ACC1K1Y6</accession>
<sequence length="596" mass="65571">MAICGFVGIVDAISTAAEPGRWRVVVADRPSLSIISSVLKMHTIMEHSVVAIQLITRSRQPYPDMDAVYVLLPTAESVSRALGDFEGGPSAAGTPLRKYARAHLLFTGALPESLLAHLRSSTAAQYIRTIAQIFVEYNPIESRVFLTTPSEQPFYALYSPHALHMVANELNAAADRVLSTVASLGIRPYVRYYRPPLSAAYVPSRPSVAAGDCTGTACPRIAEAMAARIQRKLDEHFAQQQGDRGQHRDRAAAADAAPSVIIVLDRSVDMCAPLLHDFSYQAIVHDLLDLESGRKYIYEAEGADGQTRRVEAELTEDTDELWKKFRHWHIADVSQALADEFEQLVSKSEEIQIACKGHKMGVRQMKAALSGLPDFRRLQDAYSLHIDLASKCLGIIKQGILTTLSDFEQDLISGKDSLGEDVGREALEMRLISLLDDHTLDASDRIRILFIYLVCVNGGAALDRRRLEEVPQCMSTNDKRAAVGLRRLGIQTDKGDEDEELSESAERYTWSAVAPTDSSGRRPLVVPAVKQIVNAASGKGGVVIVYIAGGVTFSEMRAVYELADQLNREIYIGSTHVITPRGFLDDLKSLHLEMLT</sequence>
<comment type="caution">
    <text evidence="1">The sequence shown here is derived from an EMBL/GenBank/DDBJ whole genome shotgun (WGS) entry which is preliminary data.</text>
</comment>
<keyword evidence="2" id="KW-1185">Reference proteome</keyword>